<dbReference type="AlphaFoldDB" id="A0A8J3FZB4"/>
<keyword evidence="2" id="KW-1003">Cell membrane</keyword>
<feature type="transmembrane region" description="Helical" evidence="8">
    <location>
        <begin position="91"/>
        <end position="113"/>
    </location>
</feature>
<evidence type="ECO:0000256" key="5">
    <source>
        <dbReference type="ARBA" id="ARBA00022989"/>
    </source>
</evidence>
<accession>A0A8J3FZB4</accession>
<keyword evidence="4 8" id="KW-0812">Transmembrane</keyword>
<comment type="similarity">
    <text evidence="7">Belongs to the glycosyltransferase 87 family.</text>
</comment>
<comment type="caution">
    <text evidence="9">The sequence shown here is derived from an EMBL/GenBank/DDBJ whole genome shotgun (WGS) entry which is preliminary data.</text>
</comment>
<evidence type="ECO:0000256" key="1">
    <source>
        <dbReference type="ARBA" id="ARBA00004651"/>
    </source>
</evidence>
<evidence type="ECO:0000256" key="3">
    <source>
        <dbReference type="ARBA" id="ARBA00022679"/>
    </source>
</evidence>
<feature type="transmembrane region" description="Helical" evidence="8">
    <location>
        <begin position="173"/>
        <end position="197"/>
    </location>
</feature>
<evidence type="ECO:0000256" key="2">
    <source>
        <dbReference type="ARBA" id="ARBA00022475"/>
    </source>
</evidence>
<feature type="transmembrane region" description="Helical" evidence="8">
    <location>
        <begin position="292"/>
        <end position="310"/>
    </location>
</feature>
<feature type="transmembrane region" description="Helical" evidence="8">
    <location>
        <begin position="377"/>
        <end position="396"/>
    </location>
</feature>
<evidence type="ECO:0000313" key="9">
    <source>
        <dbReference type="EMBL" id="GGM78822.1"/>
    </source>
</evidence>
<keyword evidence="10" id="KW-1185">Reference proteome</keyword>
<name>A0A8J3FZB4_9PSEU</name>
<feature type="transmembrane region" description="Helical" evidence="8">
    <location>
        <begin position="149"/>
        <end position="167"/>
    </location>
</feature>
<evidence type="ECO:0000313" key="10">
    <source>
        <dbReference type="Proteomes" id="UP000637578"/>
    </source>
</evidence>
<dbReference type="EMBL" id="BMMK01000042">
    <property type="protein sequence ID" value="GGM78822.1"/>
    <property type="molecule type" value="Genomic_DNA"/>
</dbReference>
<evidence type="ECO:0000256" key="4">
    <source>
        <dbReference type="ARBA" id="ARBA00022692"/>
    </source>
</evidence>
<protein>
    <submittedName>
        <fullName evidence="9">Polyprenol-phosphate-mannose-dependent alpha-(1-2)-phosphatidylinositol pentamannoside mannosyltransferase</fullName>
    </submittedName>
</protein>
<comment type="subcellular location">
    <subcellularLocation>
        <location evidence="1">Cell membrane</location>
        <topology evidence="1">Multi-pass membrane protein</topology>
    </subcellularLocation>
</comment>
<feature type="transmembrane region" description="Helical" evidence="8">
    <location>
        <begin position="267"/>
        <end position="285"/>
    </location>
</feature>
<keyword evidence="6 8" id="KW-0472">Membrane</keyword>
<dbReference type="GO" id="GO:0005886">
    <property type="term" value="C:plasma membrane"/>
    <property type="evidence" value="ECO:0007669"/>
    <property type="project" value="UniProtKB-SubCell"/>
</dbReference>
<keyword evidence="3" id="KW-0808">Transferase</keyword>
<evidence type="ECO:0000256" key="6">
    <source>
        <dbReference type="ARBA" id="ARBA00023136"/>
    </source>
</evidence>
<feature type="transmembrane region" description="Helical" evidence="8">
    <location>
        <begin position="338"/>
        <end position="357"/>
    </location>
</feature>
<evidence type="ECO:0000256" key="8">
    <source>
        <dbReference type="SAM" id="Phobius"/>
    </source>
</evidence>
<dbReference type="RefSeq" id="WP_229686816.1">
    <property type="nucleotide sequence ID" value="NZ_BMMK01000042.1"/>
</dbReference>
<sequence length="415" mass="44879">MKFSVTMIRPVLLAQLRAWAPWVLAVSLAAHLPLMVSPEMTSMIDLRVYREGAPALFGDLYGFRLPDPTGIFPLPFTYPPFAALLFLPLSVLPWTVLVSAWQAVSVLCLWWLVERSLALVSTTDAATRRRDALLWTAVALWLEPVRTTLNYGQVNLILAAVLLAGLARARPVLAGASVGLTAAVKLTPAISGLYFLVRRRWAEAVWSLLAFAAAVALTWVIAPAASARFWFHTMTDANRVGPVGSAINQSLRGALARTLGHDVGFGAPWLAAVAAAAVLGGMALWRTARTRDTLAIVLAVQLLGLLVSPISWSHHWVWVVPALVWLVHAASRGRRMAAVAALAWVAATGSYVISYLLTQQPSIWQIPRPWPLSALGWVYPACAVLTLVVLALPAAGRRPVEAAVEQEDAGQLTVR</sequence>
<evidence type="ECO:0000256" key="7">
    <source>
        <dbReference type="ARBA" id="ARBA00024033"/>
    </source>
</evidence>
<dbReference type="GO" id="GO:0016758">
    <property type="term" value="F:hexosyltransferase activity"/>
    <property type="evidence" value="ECO:0007669"/>
    <property type="project" value="InterPro"/>
</dbReference>
<reference evidence="9" key="2">
    <citation type="submission" date="2020-09" db="EMBL/GenBank/DDBJ databases">
        <authorList>
            <person name="Sun Q."/>
            <person name="Zhou Y."/>
        </authorList>
    </citation>
    <scope>NUCLEOTIDE SEQUENCE</scope>
    <source>
        <strain evidence="9">CGMCC 4.5737</strain>
    </source>
</reference>
<dbReference type="Pfam" id="PF09594">
    <property type="entry name" value="GT87"/>
    <property type="match status" value="1"/>
</dbReference>
<proteinExistence type="inferred from homology"/>
<dbReference type="InterPro" id="IPR018584">
    <property type="entry name" value="GT87"/>
</dbReference>
<dbReference type="NCBIfam" id="NF009915">
    <property type="entry name" value="PRK13375.1"/>
    <property type="match status" value="1"/>
</dbReference>
<keyword evidence="9" id="KW-0328">Glycosyltransferase</keyword>
<reference evidence="9" key="1">
    <citation type="journal article" date="2014" name="Int. J. Syst. Evol. Microbiol.">
        <title>Complete genome sequence of Corynebacterium casei LMG S-19264T (=DSM 44701T), isolated from a smear-ripened cheese.</title>
        <authorList>
            <consortium name="US DOE Joint Genome Institute (JGI-PGF)"/>
            <person name="Walter F."/>
            <person name="Albersmeier A."/>
            <person name="Kalinowski J."/>
            <person name="Ruckert C."/>
        </authorList>
    </citation>
    <scope>NUCLEOTIDE SEQUENCE</scope>
    <source>
        <strain evidence="9">CGMCC 4.5737</strain>
    </source>
</reference>
<feature type="transmembrane region" description="Helical" evidence="8">
    <location>
        <begin position="204"/>
        <end position="225"/>
    </location>
</feature>
<dbReference type="Proteomes" id="UP000637578">
    <property type="component" value="Unassembled WGS sequence"/>
</dbReference>
<organism evidence="9 10">
    <name type="scientific">Longimycelium tulufanense</name>
    <dbReference type="NCBI Taxonomy" id="907463"/>
    <lineage>
        <taxon>Bacteria</taxon>
        <taxon>Bacillati</taxon>
        <taxon>Actinomycetota</taxon>
        <taxon>Actinomycetes</taxon>
        <taxon>Pseudonocardiales</taxon>
        <taxon>Pseudonocardiaceae</taxon>
        <taxon>Longimycelium</taxon>
    </lineage>
</organism>
<gene>
    <name evidence="9" type="primary">pimE</name>
    <name evidence="9" type="ORF">GCM10012275_56830</name>
</gene>
<keyword evidence="5 8" id="KW-1133">Transmembrane helix</keyword>